<reference evidence="3 4" key="1">
    <citation type="submission" date="2018-02" db="EMBL/GenBank/DDBJ databases">
        <title>The genomes of Aspergillus section Nigri reveals drivers in fungal speciation.</title>
        <authorList>
            <consortium name="DOE Joint Genome Institute"/>
            <person name="Vesth T.C."/>
            <person name="Nybo J."/>
            <person name="Theobald S."/>
            <person name="Brandl J."/>
            <person name="Frisvad J.C."/>
            <person name="Nielsen K.F."/>
            <person name="Lyhne E.K."/>
            <person name="Kogle M.E."/>
            <person name="Kuo A."/>
            <person name="Riley R."/>
            <person name="Clum A."/>
            <person name="Nolan M."/>
            <person name="Lipzen A."/>
            <person name="Salamov A."/>
            <person name="Henrissat B."/>
            <person name="Wiebenga A."/>
            <person name="De vries R.P."/>
            <person name="Grigoriev I.V."/>
            <person name="Mortensen U.H."/>
            <person name="Andersen M.R."/>
            <person name="Baker S.E."/>
        </authorList>
    </citation>
    <scope>NUCLEOTIDE SEQUENCE [LARGE SCALE GENOMIC DNA]</scope>
    <source>
        <strain evidence="3 4">CBS 114.80</strain>
    </source>
</reference>
<dbReference type="GO" id="GO:0016787">
    <property type="term" value="F:hydrolase activity"/>
    <property type="evidence" value="ECO:0007669"/>
    <property type="project" value="UniProtKB-KW"/>
</dbReference>
<organism evidence="3 4">
    <name type="scientific">Aspergillus indologenus CBS 114.80</name>
    <dbReference type="NCBI Taxonomy" id="1450541"/>
    <lineage>
        <taxon>Eukaryota</taxon>
        <taxon>Fungi</taxon>
        <taxon>Dikarya</taxon>
        <taxon>Ascomycota</taxon>
        <taxon>Pezizomycotina</taxon>
        <taxon>Eurotiomycetes</taxon>
        <taxon>Eurotiomycetidae</taxon>
        <taxon>Eurotiales</taxon>
        <taxon>Aspergillaceae</taxon>
        <taxon>Aspergillus</taxon>
        <taxon>Aspergillus subgen. Circumdati</taxon>
    </lineage>
</organism>
<dbReference type="PANTHER" id="PTHR48070">
    <property type="entry name" value="ESTERASE OVCA2"/>
    <property type="match status" value="1"/>
</dbReference>
<gene>
    <name evidence="3" type="ORF">BP00DRAFT_474963</name>
</gene>
<dbReference type="EMBL" id="KZ825502">
    <property type="protein sequence ID" value="PYI31453.1"/>
    <property type="molecule type" value="Genomic_DNA"/>
</dbReference>
<dbReference type="Gene3D" id="3.40.50.1820">
    <property type="entry name" value="alpha/beta hydrolase"/>
    <property type="match status" value="1"/>
</dbReference>
<dbReference type="AlphaFoldDB" id="A0A2V5IBL0"/>
<keyword evidence="4" id="KW-1185">Reference proteome</keyword>
<dbReference type="Pfam" id="PF03959">
    <property type="entry name" value="FSH1"/>
    <property type="match status" value="1"/>
</dbReference>
<protein>
    <recommendedName>
        <fullName evidence="2">Serine hydrolase domain-containing protein</fullName>
    </recommendedName>
</protein>
<keyword evidence="1" id="KW-0378">Hydrolase</keyword>
<dbReference type="SUPFAM" id="SSF53474">
    <property type="entry name" value="alpha/beta-Hydrolases"/>
    <property type="match status" value="1"/>
</dbReference>
<feature type="domain" description="Serine hydrolase" evidence="2">
    <location>
        <begin position="28"/>
        <end position="217"/>
    </location>
</feature>
<name>A0A2V5IBL0_9EURO</name>
<dbReference type="GO" id="GO:0005634">
    <property type="term" value="C:nucleus"/>
    <property type="evidence" value="ECO:0007669"/>
    <property type="project" value="TreeGrafter"/>
</dbReference>
<dbReference type="GO" id="GO:0005737">
    <property type="term" value="C:cytoplasm"/>
    <property type="evidence" value="ECO:0007669"/>
    <property type="project" value="TreeGrafter"/>
</dbReference>
<proteinExistence type="predicted"/>
<evidence type="ECO:0000256" key="1">
    <source>
        <dbReference type="ARBA" id="ARBA00022801"/>
    </source>
</evidence>
<dbReference type="InterPro" id="IPR050593">
    <property type="entry name" value="LovG"/>
</dbReference>
<sequence>MFLRHVAALCYNLSQDENNNTNHNNQPLHEFDFIDGAVLWPPARGISDVFGEQVDCYSYFDESAASILRAVEDLAVYARTNGPFDGVIGFSQGAVLAATLLIALANANDTAPNNSNSNSDLPLALRPLLAEPPFRFAVFLCGGDPFDLAALQEGEIRLLRELPPGHSAWIRIPVVNCWASNDEDYPGMGPSLSALCDSGVNEQVVHAVGHGVPTEGEDLHRLVTAVRATMERAQHCELAQT</sequence>
<evidence type="ECO:0000313" key="4">
    <source>
        <dbReference type="Proteomes" id="UP000248817"/>
    </source>
</evidence>
<evidence type="ECO:0000313" key="3">
    <source>
        <dbReference type="EMBL" id="PYI31453.1"/>
    </source>
</evidence>
<dbReference type="PANTHER" id="PTHR48070:SF7">
    <property type="entry name" value="SERINE HYDROLASE FSH DOMAIN-CONTAINING PROTEIN-RELATED"/>
    <property type="match status" value="1"/>
</dbReference>
<dbReference type="InterPro" id="IPR005645">
    <property type="entry name" value="FSH-like_dom"/>
</dbReference>
<dbReference type="InterPro" id="IPR029058">
    <property type="entry name" value="AB_hydrolase_fold"/>
</dbReference>
<accession>A0A2V5IBL0</accession>
<evidence type="ECO:0000259" key="2">
    <source>
        <dbReference type="Pfam" id="PF03959"/>
    </source>
</evidence>
<dbReference type="Proteomes" id="UP000248817">
    <property type="component" value="Unassembled WGS sequence"/>
</dbReference>
<dbReference type="GO" id="GO:0019748">
    <property type="term" value="P:secondary metabolic process"/>
    <property type="evidence" value="ECO:0007669"/>
    <property type="project" value="TreeGrafter"/>
</dbReference>